<organism evidence="7 8">
    <name type="scientific">Salipiger bermudensis (strain DSM 26914 / JCM 13377 / KCTC 12554 / HTCC2601)</name>
    <name type="common">Pelagibaca bermudensis</name>
    <dbReference type="NCBI Taxonomy" id="314265"/>
    <lineage>
        <taxon>Bacteria</taxon>
        <taxon>Pseudomonadati</taxon>
        <taxon>Pseudomonadota</taxon>
        <taxon>Alphaproteobacteria</taxon>
        <taxon>Rhodobacterales</taxon>
        <taxon>Roseobacteraceae</taxon>
        <taxon>Salipiger</taxon>
    </lineage>
</organism>
<dbReference type="RefSeq" id="WP_007801077.1">
    <property type="nucleotide sequence ID" value="NZ_DS022276.1"/>
</dbReference>
<name>Q0FT94_SALBH</name>
<dbReference type="PANTHER" id="PTHR34294:SF1">
    <property type="entry name" value="TRANSCRIPTIONAL REGULATOR LSRR"/>
    <property type="match status" value="1"/>
</dbReference>
<feature type="domain" description="Sugar-binding" evidence="5">
    <location>
        <begin position="61"/>
        <end position="313"/>
    </location>
</feature>
<proteinExistence type="inferred from homology"/>
<evidence type="ECO:0000256" key="4">
    <source>
        <dbReference type="ARBA" id="ARBA00023163"/>
    </source>
</evidence>
<feature type="domain" description="HTH marR-type" evidence="6">
    <location>
        <begin position="17"/>
        <end position="57"/>
    </location>
</feature>
<dbReference type="Pfam" id="PF04198">
    <property type="entry name" value="Sugar-bind"/>
    <property type="match status" value="1"/>
</dbReference>
<keyword evidence="4" id="KW-0804">Transcription</keyword>
<evidence type="ECO:0000313" key="7">
    <source>
        <dbReference type="EMBL" id="EAU47558.1"/>
    </source>
</evidence>
<dbReference type="AlphaFoldDB" id="Q0FT94"/>
<dbReference type="EMBL" id="AATQ01000006">
    <property type="protein sequence ID" value="EAU47558.1"/>
    <property type="molecule type" value="Genomic_DNA"/>
</dbReference>
<dbReference type="GO" id="GO:0003677">
    <property type="term" value="F:DNA binding"/>
    <property type="evidence" value="ECO:0007669"/>
    <property type="project" value="UniProtKB-KW"/>
</dbReference>
<evidence type="ECO:0000259" key="5">
    <source>
        <dbReference type="Pfam" id="PF04198"/>
    </source>
</evidence>
<accession>Q0FT94</accession>
<dbReference type="GO" id="GO:0030246">
    <property type="term" value="F:carbohydrate binding"/>
    <property type="evidence" value="ECO:0007669"/>
    <property type="project" value="InterPro"/>
</dbReference>
<evidence type="ECO:0000313" key="8">
    <source>
        <dbReference type="Proteomes" id="UP000006230"/>
    </source>
</evidence>
<dbReference type="SUPFAM" id="SSF100950">
    <property type="entry name" value="NagB/RpiA/CoA transferase-like"/>
    <property type="match status" value="1"/>
</dbReference>
<dbReference type="eggNOG" id="COG2390">
    <property type="taxonomic scope" value="Bacteria"/>
</dbReference>
<comment type="caution">
    <text evidence="7">The sequence shown here is derived from an EMBL/GenBank/DDBJ whole genome shotgun (WGS) entry which is preliminary data.</text>
</comment>
<sequence length="315" mass="33949">MSDDSEASADDIAARAGWLYYVGGLRQDQIAQELGISRQRAQRMVARAMAEGLVRVRIDHPIADCLELERALRRQYGLDRVRVAPGIGSGQDAPRAIAPFAAPELERVFRDPEPKLVALGTGRMLRAVIEEMQVLPASHHRVVSLIGNVSPDGSASFYEVIMRIADKTGAPHYPMSVPVMARDAEHFEIYRSLPHVKSSRALGAQADLTIVGIGQMAEDAPLYVDGFITADELHAVQEAGAAGEICGHIFDSNGHYIDHPVNNFMVGSRVPVNDNPVICIAGGPSKIKALRAALKGRLIQGLITDEHTAAALLGS</sequence>
<dbReference type="Proteomes" id="UP000006230">
    <property type="component" value="Unassembled WGS sequence"/>
</dbReference>
<dbReference type="Gene3D" id="1.10.10.10">
    <property type="entry name" value="Winged helix-like DNA-binding domain superfamily/Winged helix DNA-binding domain"/>
    <property type="match status" value="1"/>
</dbReference>
<evidence type="ECO:0000256" key="2">
    <source>
        <dbReference type="ARBA" id="ARBA00023015"/>
    </source>
</evidence>
<dbReference type="InterPro" id="IPR037171">
    <property type="entry name" value="NagB/RpiA_transferase-like"/>
</dbReference>
<dbReference type="PANTHER" id="PTHR34294">
    <property type="entry name" value="TRANSCRIPTIONAL REGULATOR-RELATED"/>
    <property type="match status" value="1"/>
</dbReference>
<dbReference type="Gene3D" id="3.40.50.1360">
    <property type="match status" value="1"/>
</dbReference>
<gene>
    <name evidence="7" type="ORF">R2601_26506</name>
</gene>
<dbReference type="Pfam" id="PF12802">
    <property type="entry name" value="MarR_2"/>
    <property type="match status" value="1"/>
</dbReference>
<dbReference type="OrthoDB" id="7065657at2"/>
<dbReference type="GO" id="GO:0003700">
    <property type="term" value="F:DNA-binding transcription factor activity"/>
    <property type="evidence" value="ECO:0007669"/>
    <property type="project" value="InterPro"/>
</dbReference>
<keyword evidence="3" id="KW-0238">DNA-binding</keyword>
<evidence type="ECO:0000259" key="6">
    <source>
        <dbReference type="Pfam" id="PF12802"/>
    </source>
</evidence>
<dbReference type="HOGENOM" id="CLU_054506_0_0_5"/>
<protein>
    <submittedName>
        <fullName evidence="7">Operon regulator SmoC</fullName>
    </submittedName>
</protein>
<reference evidence="7 8" key="1">
    <citation type="journal article" date="2010" name="J. Bacteriol.">
        <title>Genome sequences of Pelagibaca bermudensis HTCC2601T and Maritimibacter alkaliphilus HTCC2654T, the type strains of two marine Roseobacter genera.</title>
        <authorList>
            <person name="Thrash J.C."/>
            <person name="Cho J.C."/>
            <person name="Ferriera S."/>
            <person name="Johnson J."/>
            <person name="Vergin K.L."/>
            <person name="Giovannoni S.J."/>
        </authorList>
    </citation>
    <scope>NUCLEOTIDE SEQUENCE [LARGE SCALE GENOMIC DNA]</scope>
    <source>
        <strain evidence="8">DSM 26914 / JCM 13377 / KCTC 12554 / HTCC2601</strain>
    </source>
</reference>
<evidence type="ECO:0000256" key="1">
    <source>
        <dbReference type="ARBA" id="ARBA00010466"/>
    </source>
</evidence>
<dbReference type="InterPro" id="IPR051054">
    <property type="entry name" value="SorC_transcr_regulators"/>
</dbReference>
<evidence type="ECO:0000256" key="3">
    <source>
        <dbReference type="ARBA" id="ARBA00023125"/>
    </source>
</evidence>
<dbReference type="STRING" id="314265.R2601_26506"/>
<keyword evidence="2" id="KW-0805">Transcription regulation</keyword>
<keyword evidence="8" id="KW-1185">Reference proteome</keyword>
<dbReference type="InterPro" id="IPR036388">
    <property type="entry name" value="WH-like_DNA-bd_sf"/>
</dbReference>
<dbReference type="InterPro" id="IPR000835">
    <property type="entry name" value="HTH_MarR-typ"/>
</dbReference>
<dbReference type="InterPro" id="IPR007324">
    <property type="entry name" value="Sugar-bd_dom_put"/>
</dbReference>
<comment type="similarity">
    <text evidence="1">Belongs to the SorC transcriptional regulatory family.</text>
</comment>